<dbReference type="InterPro" id="IPR015854">
    <property type="entry name" value="ABC_transpr_LolD-like"/>
</dbReference>
<dbReference type="Pfam" id="PF00005">
    <property type="entry name" value="ABC_tran"/>
    <property type="match status" value="1"/>
</dbReference>
<dbReference type="STRING" id="537011.PREVCOP_03723"/>
<keyword evidence="2 4" id="KW-0067">ATP-binding</keyword>
<keyword evidence="1" id="KW-0547">Nucleotide-binding</keyword>
<organism evidence="4 5">
    <name type="scientific">Segatella copri DSM 18205</name>
    <dbReference type="NCBI Taxonomy" id="537011"/>
    <lineage>
        <taxon>Bacteria</taxon>
        <taxon>Pseudomonadati</taxon>
        <taxon>Bacteroidota</taxon>
        <taxon>Bacteroidia</taxon>
        <taxon>Bacteroidales</taxon>
        <taxon>Prevotellaceae</taxon>
        <taxon>Segatella</taxon>
    </lineage>
</organism>
<evidence type="ECO:0000313" key="4">
    <source>
        <dbReference type="EMBL" id="EFB36677.1"/>
    </source>
</evidence>
<dbReference type="PANTHER" id="PTHR24220">
    <property type="entry name" value="IMPORT ATP-BINDING PROTEIN"/>
    <property type="match status" value="1"/>
</dbReference>
<dbReference type="GO" id="GO:0005524">
    <property type="term" value="F:ATP binding"/>
    <property type="evidence" value="ECO:0007669"/>
    <property type="project" value="UniProtKB-KW"/>
</dbReference>
<dbReference type="InterPro" id="IPR003439">
    <property type="entry name" value="ABC_transporter-like_ATP-bd"/>
</dbReference>
<accession>D1P966</accession>
<evidence type="ECO:0000313" key="5">
    <source>
        <dbReference type="Proteomes" id="UP000004477"/>
    </source>
</evidence>
<dbReference type="PROSITE" id="PS00211">
    <property type="entry name" value="ABC_TRANSPORTER_1"/>
    <property type="match status" value="1"/>
</dbReference>
<reference evidence="4" key="1">
    <citation type="submission" date="2009-11" db="EMBL/GenBank/DDBJ databases">
        <authorList>
            <person name="Weinstock G."/>
            <person name="Sodergren E."/>
            <person name="Clifton S."/>
            <person name="Fulton L."/>
            <person name="Fulton B."/>
            <person name="Courtney L."/>
            <person name="Fronick C."/>
            <person name="Harrison M."/>
            <person name="Strong C."/>
            <person name="Farmer C."/>
            <person name="Delahaunty K."/>
            <person name="Markovic C."/>
            <person name="Hall O."/>
            <person name="Minx P."/>
            <person name="Tomlinson C."/>
            <person name="Mitreva M."/>
            <person name="Nelson J."/>
            <person name="Hou S."/>
            <person name="Wollam A."/>
            <person name="Pepin K.H."/>
            <person name="Johnson M."/>
            <person name="Bhonagiri V."/>
            <person name="Nash W.E."/>
            <person name="Warren W."/>
            <person name="Chinwalla A."/>
            <person name="Mardis E.R."/>
            <person name="Wilson R.K."/>
        </authorList>
    </citation>
    <scope>NUCLEOTIDE SEQUENCE [LARGE SCALE GENOMIC DNA]</scope>
    <source>
        <strain evidence="4">DSM 18205</strain>
    </source>
</reference>
<dbReference type="HOGENOM" id="CLU_000604_1_22_10"/>
<gene>
    <name evidence="4" type="ORF">PREVCOP_03723</name>
</gene>
<dbReference type="PaxDb" id="537011-PREVCOP_03723"/>
<evidence type="ECO:0000256" key="1">
    <source>
        <dbReference type="ARBA" id="ARBA00022741"/>
    </source>
</evidence>
<dbReference type="SMART" id="SM00382">
    <property type="entry name" value="AAA"/>
    <property type="match status" value="1"/>
</dbReference>
<dbReference type="PANTHER" id="PTHR24220:SF470">
    <property type="entry name" value="CELL DIVISION ATP-BINDING PROTEIN FTSE"/>
    <property type="match status" value="1"/>
</dbReference>
<dbReference type="Proteomes" id="UP000004477">
    <property type="component" value="Unassembled WGS sequence"/>
</dbReference>
<evidence type="ECO:0000259" key="3">
    <source>
        <dbReference type="PROSITE" id="PS50893"/>
    </source>
</evidence>
<dbReference type="InterPro" id="IPR003593">
    <property type="entry name" value="AAA+_ATPase"/>
</dbReference>
<dbReference type="InterPro" id="IPR027417">
    <property type="entry name" value="P-loop_NTPase"/>
</dbReference>
<dbReference type="GO" id="GO:0005886">
    <property type="term" value="C:plasma membrane"/>
    <property type="evidence" value="ECO:0007669"/>
    <property type="project" value="TreeGrafter"/>
</dbReference>
<proteinExistence type="predicted"/>
<evidence type="ECO:0000256" key="2">
    <source>
        <dbReference type="ARBA" id="ARBA00022840"/>
    </source>
</evidence>
<dbReference type="PROSITE" id="PS50893">
    <property type="entry name" value="ABC_TRANSPORTER_2"/>
    <property type="match status" value="1"/>
</dbReference>
<protein>
    <submittedName>
        <fullName evidence="4">ABC transporter, ATP-binding protein</fullName>
    </submittedName>
</protein>
<dbReference type="InterPro" id="IPR017871">
    <property type="entry name" value="ABC_transporter-like_CS"/>
</dbReference>
<sequence length="282" mass="32042">MQQLALKGQKPLAQGNTLGIKRYWQYALKGQKLSNTLNKGEKIRMLIDYQNVSIYQADKCVLPNINFHIDEGEFAYLIGKVGSGKSSLLKTLYCELDLVEGETEKAEILGRDLKTIRRKEIPALRKELGIIFQDFQLLHDRTVRKNFEFVLKATGWKNKKDREKRIEEVLNEVGMIDKIDKMPHELSGGEQQRVAIARAILNNPKIIIADEPTGNLDPETASNIVSLLKDITKQGTAVVMTTHNIPMLDKFPGIVYRCKEGVLYDVTNEYNHIDLTEDGEDN</sequence>
<dbReference type="GO" id="GO:0022857">
    <property type="term" value="F:transmembrane transporter activity"/>
    <property type="evidence" value="ECO:0007669"/>
    <property type="project" value="TreeGrafter"/>
</dbReference>
<name>D1P966_9BACT</name>
<dbReference type="GO" id="GO:0016887">
    <property type="term" value="F:ATP hydrolysis activity"/>
    <property type="evidence" value="ECO:0007669"/>
    <property type="project" value="InterPro"/>
</dbReference>
<dbReference type="EMBL" id="ACBX02000004">
    <property type="protein sequence ID" value="EFB36677.1"/>
    <property type="molecule type" value="Genomic_DNA"/>
</dbReference>
<keyword evidence="5" id="KW-1185">Reference proteome</keyword>
<comment type="caution">
    <text evidence="4">The sequence shown here is derived from an EMBL/GenBank/DDBJ whole genome shotgun (WGS) entry which is preliminary data.</text>
</comment>
<dbReference type="SUPFAM" id="SSF52540">
    <property type="entry name" value="P-loop containing nucleoside triphosphate hydrolases"/>
    <property type="match status" value="1"/>
</dbReference>
<feature type="domain" description="ABC transporter" evidence="3">
    <location>
        <begin position="47"/>
        <end position="275"/>
    </location>
</feature>
<dbReference type="Gene3D" id="3.40.50.300">
    <property type="entry name" value="P-loop containing nucleotide triphosphate hydrolases"/>
    <property type="match status" value="1"/>
</dbReference>
<dbReference type="AlphaFoldDB" id="D1P966"/>